<dbReference type="PANTHER" id="PTHR46847:SF1">
    <property type="entry name" value="D-ALLOSE-BINDING PERIPLASMIC PROTEIN-RELATED"/>
    <property type="match status" value="1"/>
</dbReference>
<dbReference type="CDD" id="cd01536">
    <property type="entry name" value="PBP1_ABC_sugar_binding-like"/>
    <property type="match status" value="1"/>
</dbReference>
<comment type="subcellular location">
    <subcellularLocation>
        <location evidence="1">Cell envelope</location>
    </subcellularLocation>
</comment>
<dbReference type="PROSITE" id="PS51257">
    <property type="entry name" value="PROKAR_LIPOPROTEIN"/>
    <property type="match status" value="1"/>
</dbReference>
<evidence type="ECO:0000256" key="4">
    <source>
        <dbReference type="SAM" id="MobiDB-lite"/>
    </source>
</evidence>
<feature type="chain" id="PRO_5046211154" evidence="5">
    <location>
        <begin position="25"/>
        <end position="343"/>
    </location>
</feature>
<feature type="domain" description="Periplasmic binding protein" evidence="6">
    <location>
        <begin position="58"/>
        <end position="319"/>
    </location>
</feature>
<evidence type="ECO:0000259" key="6">
    <source>
        <dbReference type="Pfam" id="PF13407"/>
    </source>
</evidence>
<dbReference type="Proteomes" id="UP001060164">
    <property type="component" value="Chromosome"/>
</dbReference>
<protein>
    <submittedName>
        <fullName evidence="7">Sugar ABC transporter substrate-binding protein</fullName>
    </submittedName>
</protein>
<comment type="similarity">
    <text evidence="2">Belongs to the bacterial solute-binding protein 2 family.</text>
</comment>
<sequence length="343" mass="36475">MKNTRIKKLLAMVITSSICLTALAGCGSSSDSKAPAEESAPSESAESETPSSDVKVKIGVSMSTTQNLFYSKMAQIIQDYCKEKGVECMVTDENNDVNKQISSFENFISSGCTAIMAVAFDPDGISDMAKKATESGIYVMTYDGIVDGAEGSLNLDNYVYGYQTGKMAADWINANPDLKAQEVIEVGVFDYPDIPLIIDRAKGIVDALTELAPNAKVVAQQKAGVGDEGNIQAENFLAAHPDIQVICGINDTGVLGAYEVFKAQGKEGDNYGFFGADGDPQALQLISDDTMYRGTVMSGAYDALPGAIDILIAASQGEEVDGTIIYETTPVTIDNVGDYLEEE</sequence>
<evidence type="ECO:0000256" key="1">
    <source>
        <dbReference type="ARBA" id="ARBA00004196"/>
    </source>
</evidence>
<evidence type="ECO:0000256" key="3">
    <source>
        <dbReference type="ARBA" id="ARBA00022729"/>
    </source>
</evidence>
<evidence type="ECO:0000313" key="7">
    <source>
        <dbReference type="EMBL" id="UWP61106.1"/>
    </source>
</evidence>
<reference evidence="7" key="1">
    <citation type="journal article" date="2022" name="Cell">
        <title>Design, construction, and in vivo augmentation of a complex gut microbiome.</title>
        <authorList>
            <person name="Cheng A.G."/>
            <person name="Ho P.Y."/>
            <person name="Aranda-Diaz A."/>
            <person name="Jain S."/>
            <person name="Yu F.B."/>
            <person name="Meng X."/>
            <person name="Wang M."/>
            <person name="Iakiviak M."/>
            <person name="Nagashima K."/>
            <person name="Zhao A."/>
            <person name="Murugkar P."/>
            <person name="Patil A."/>
            <person name="Atabakhsh K."/>
            <person name="Weakley A."/>
            <person name="Yan J."/>
            <person name="Brumbaugh A.R."/>
            <person name="Higginbottom S."/>
            <person name="Dimas A."/>
            <person name="Shiver A.L."/>
            <person name="Deutschbauer A."/>
            <person name="Neff N."/>
            <person name="Sonnenburg J.L."/>
            <person name="Huang K.C."/>
            <person name="Fischbach M.A."/>
        </authorList>
    </citation>
    <scope>NUCLEOTIDE SEQUENCE</scope>
    <source>
        <strain evidence="7">DSM 19829</strain>
    </source>
</reference>
<dbReference type="InterPro" id="IPR025997">
    <property type="entry name" value="SBP_2_dom"/>
</dbReference>
<proteinExistence type="inferred from homology"/>
<dbReference type="SUPFAM" id="SSF53822">
    <property type="entry name" value="Periplasmic binding protein-like I"/>
    <property type="match status" value="1"/>
</dbReference>
<evidence type="ECO:0000256" key="2">
    <source>
        <dbReference type="ARBA" id="ARBA00007639"/>
    </source>
</evidence>
<feature type="compositionally biased region" description="Low complexity" evidence="4">
    <location>
        <begin position="31"/>
        <end position="52"/>
    </location>
</feature>
<name>A0ABY5VLP1_9FIRM</name>
<dbReference type="PANTHER" id="PTHR46847">
    <property type="entry name" value="D-ALLOSE-BINDING PERIPLASMIC PROTEIN-RELATED"/>
    <property type="match status" value="1"/>
</dbReference>
<keyword evidence="8" id="KW-1185">Reference proteome</keyword>
<organism evidence="7 8">
    <name type="scientific">Ruminococcus gauvreauii</name>
    <dbReference type="NCBI Taxonomy" id="438033"/>
    <lineage>
        <taxon>Bacteria</taxon>
        <taxon>Bacillati</taxon>
        <taxon>Bacillota</taxon>
        <taxon>Clostridia</taxon>
        <taxon>Eubacteriales</taxon>
        <taxon>Oscillospiraceae</taxon>
        <taxon>Ruminococcus</taxon>
    </lineage>
</organism>
<accession>A0ABY5VLP1</accession>
<evidence type="ECO:0000313" key="8">
    <source>
        <dbReference type="Proteomes" id="UP001060164"/>
    </source>
</evidence>
<dbReference type="InterPro" id="IPR028082">
    <property type="entry name" value="Peripla_BP_I"/>
</dbReference>
<dbReference type="RefSeq" id="WP_028528296.1">
    <property type="nucleotide sequence ID" value="NZ_CABLBR010000009.1"/>
</dbReference>
<gene>
    <name evidence="7" type="ORF">NQ502_08775</name>
</gene>
<evidence type="ECO:0000256" key="5">
    <source>
        <dbReference type="SAM" id="SignalP"/>
    </source>
</evidence>
<feature type="signal peptide" evidence="5">
    <location>
        <begin position="1"/>
        <end position="24"/>
    </location>
</feature>
<dbReference type="EMBL" id="CP102290">
    <property type="protein sequence ID" value="UWP61106.1"/>
    <property type="molecule type" value="Genomic_DNA"/>
</dbReference>
<feature type="region of interest" description="Disordered" evidence="4">
    <location>
        <begin position="31"/>
        <end position="53"/>
    </location>
</feature>
<keyword evidence="3 5" id="KW-0732">Signal</keyword>
<dbReference type="Pfam" id="PF13407">
    <property type="entry name" value="Peripla_BP_4"/>
    <property type="match status" value="1"/>
</dbReference>
<dbReference type="Gene3D" id="3.40.50.2300">
    <property type="match status" value="2"/>
</dbReference>